<name>A0A6J7FH89_9ZZZZ</name>
<reference evidence="1" key="1">
    <citation type="submission" date="2020-05" db="EMBL/GenBank/DDBJ databases">
        <authorList>
            <person name="Chiriac C."/>
            <person name="Salcher M."/>
            <person name="Ghai R."/>
            <person name="Kavagutti S V."/>
        </authorList>
    </citation>
    <scope>NUCLEOTIDE SEQUENCE</scope>
</reference>
<dbReference type="AlphaFoldDB" id="A0A6J7FH89"/>
<evidence type="ECO:0000313" key="1">
    <source>
        <dbReference type="EMBL" id="CAB4892330.1"/>
    </source>
</evidence>
<dbReference type="EMBL" id="CAFBME010000031">
    <property type="protein sequence ID" value="CAB4892330.1"/>
    <property type="molecule type" value="Genomic_DNA"/>
</dbReference>
<organism evidence="1">
    <name type="scientific">freshwater metagenome</name>
    <dbReference type="NCBI Taxonomy" id="449393"/>
    <lineage>
        <taxon>unclassified sequences</taxon>
        <taxon>metagenomes</taxon>
        <taxon>ecological metagenomes</taxon>
    </lineage>
</organism>
<sequence length="482" mass="53863">MDISEQVRNTLKMGFRKYLTIALISIFLTGSTSQSIAQSLYSGTLLVENWSCFAKPEKTESMGPTKVAELNFSPVVQSKRGTSTRISFTSLQLRATSKSWKSIALNVEYQGKSLKRSVISLKNTEEFQPITFSVDLPLNLLDKADFRPMLQGAKGVQESPAGCLTEEIYEKTFPIVDMPTKVEKDPVLNKIKSRLSSLESNIENSETREIIWIVSPNVPSSYKIALESQSDALAKAYPNLYKWNQPVTFVLGDVLSWTPSATSISPACMRFVLQMKTFWKKQGHLDNRILAGTSYCDEHMIVVMRPNPSKTEPDSDIMGQEVGGVIQENAFLNNPILATLQRDQIRIPYWYEQGSQSIFGFVAYLAKNGKIDGAPNKAIVSPECKSISLKDIELSPNGAMQLSNCPYTKGFAAVRLMIAFYGWDAATSWYAGFTTATDYEDAFEKIYGDSLSEFEKWADSYWKFLVDPKKTPATLIARLAKA</sequence>
<protein>
    <submittedName>
        <fullName evidence="1">Unannotated protein</fullName>
    </submittedName>
</protein>
<gene>
    <name evidence="1" type="ORF">UFOPK3555_00447</name>
</gene>
<accession>A0A6J7FH89</accession>
<proteinExistence type="predicted"/>